<dbReference type="EMBL" id="CP035503">
    <property type="protein sequence ID" value="QDL37305.1"/>
    <property type="molecule type" value="Genomic_DNA"/>
</dbReference>
<gene>
    <name evidence="1" type="ORF">EUB48_08460</name>
</gene>
<dbReference type="InterPro" id="IPR019291">
    <property type="entry name" value="Host_attachment_protein"/>
</dbReference>
<dbReference type="Pfam" id="PF10116">
    <property type="entry name" value="Host_attach"/>
    <property type="match status" value="1"/>
</dbReference>
<dbReference type="Proteomes" id="UP000316798">
    <property type="component" value="Chromosome"/>
</dbReference>
<evidence type="ECO:0000313" key="2">
    <source>
        <dbReference type="Proteomes" id="UP000316798"/>
    </source>
</evidence>
<reference evidence="1 2" key="1">
    <citation type="submission" date="2019-01" db="EMBL/GenBank/DDBJ databases">
        <title>Genomic insights into a novel species Rhodoferax sp.</title>
        <authorList>
            <person name="Jin L."/>
        </authorList>
    </citation>
    <scope>NUCLEOTIDE SEQUENCE [LARGE SCALE GENOMIC DNA]</scope>
    <source>
        <strain evidence="1 2">CHu59-6-5</strain>
    </source>
</reference>
<dbReference type="OrthoDB" id="329419at2"/>
<name>A0A515DA69_9BURK</name>
<protein>
    <submittedName>
        <fullName evidence="1">Host attachment protein</fullName>
    </submittedName>
</protein>
<dbReference type="RefSeq" id="WP_142818475.1">
    <property type="nucleotide sequence ID" value="NZ_CP035503.1"/>
</dbReference>
<keyword evidence="2" id="KW-1185">Reference proteome</keyword>
<dbReference type="KEGG" id="rhf:EUB48_08460"/>
<accession>A0A515DA69</accession>
<sequence>MKSDWIMVANATQARLLGRERGGPMVVLQSFAHPQGRAKVGDLADDRAGQEKTDHDFSGAAFQPHVNAKQKEHTRFARELADYLEQQAQSGSFHSLAIFASSPFLGELKAQLGAATSRLLSATHDLDLTSFGLGELEQRIKRALAR</sequence>
<organism evidence="1 2">
    <name type="scientific">Rhodoferax sediminis</name>
    <dbReference type="NCBI Taxonomy" id="2509614"/>
    <lineage>
        <taxon>Bacteria</taxon>
        <taxon>Pseudomonadati</taxon>
        <taxon>Pseudomonadota</taxon>
        <taxon>Betaproteobacteria</taxon>
        <taxon>Burkholderiales</taxon>
        <taxon>Comamonadaceae</taxon>
        <taxon>Rhodoferax</taxon>
    </lineage>
</organism>
<dbReference type="AlphaFoldDB" id="A0A515DA69"/>
<proteinExistence type="predicted"/>
<evidence type="ECO:0000313" key="1">
    <source>
        <dbReference type="EMBL" id="QDL37305.1"/>
    </source>
</evidence>